<proteinExistence type="predicted"/>
<keyword evidence="2" id="KW-1185">Reference proteome</keyword>
<reference evidence="1 2" key="1">
    <citation type="submission" date="2013-03" db="EMBL/GenBank/DDBJ databases">
        <authorList>
            <person name="Le V."/>
        </authorList>
    </citation>
    <scope>NUCLEOTIDE SEQUENCE [LARGE SCALE GENOMIC DNA]</scope>
    <source>
        <strain evidence="1 2">BiD32</strain>
    </source>
</reference>
<dbReference type="EMBL" id="CAVK010000250">
    <property type="protein sequence ID" value="CCW20142.1"/>
    <property type="molecule type" value="Genomic_DNA"/>
</dbReference>
<reference evidence="2" key="2">
    <citation type="submission" date="2013-04" db="EMBL/GenBank/DDBJ databases">
        <title>Bisphenol A degrading Sphingobium sp. strain BiD32.</title>
        <authorList>
            <person name="Nielsen J.L."/>
            <person name="Zhou N.A."/>
            <person name="Kjeldal H."/>
        </authorList>
    </citation>
    <scope>NUCLEOTIDE SEQUENCE [LARGE SCALE GENOMIC DNA]</scope>
    <source>
        <strain evidence="2">BiD32</strain>
    </source>
</reference>
<comment type="caution">
    <text evidence="1">The sequence shown here is derived from an EMBL/GenBank/DDBJ whole genome shotgun (WGS) entry which is preliminary data.</text>
</comment>
<sequence length="95" mass="10991">MSKATIIYDPFIVRQWTLPTEAYSIAHLFREGLLGEAYPEERGIIRIELEPDVPVVLPVDWVDRLLKIAIDRGARNSAERRLFEYIAHEIGKVKD</sequence>
<organism evidence="1 2">
    <name type="scientific">Sphingobium indicum BiD32</name>
    <dbReference type="NCBI Taxonomy" id="1301087"/>
    <lineage>
        <taxon>Bacteria</taxon>
        <taxon>Pseudomonadati</taxon>
        <taxon>Pseudomonadota</taxon>
        <taxon>Alphaproteobacteria</taxon>
        <taxon>Sphingomonadales</taxon>
        <taxon>Sphingomonadaceae</taxon>
        <taxon>Sphingobium</taxon>
    </lineage>
</organism>
<dbReference type="Proteomes" id="UP000013201">
    <property type="component" value="Unassembled WGS sequence"/>
</dbReference>
<protein>
    <submittedName>
        <fullName evidence="1">Uncharacterized protein</fullName>
    </submittedName>
</protein>
<accession>N1MX93</accession>
<dbReference type="RefSeq" id="WP_006967438.1">
    <property type="nucleotide sequence ID" value="NZ_CAVK010000250.1"/>
</dbReference>
<evidence type="ECO:0000313" key="2">
    <source>
        <dbReference type="Proteomes" id="UP000013201"/>
    </source>
</evidence>
<gene>
    <name evidence="1" type="ORF">EBBID32_45130</name>
</gene>
<evidence type="ECO:0000313" key="1">
    <source>
        <dbReference type="EMBL" id="CCW20142.1"/>
    </source>
</evidence>
<name>N1MX93_9SPHN</name>
<dbReference type="AlphaFoldDB" id="N1MX93"/>